<sequence>MPTIKDNIVQRGRDEISFTKDGRSSRQLLTQAQRSRYEIKELQKVEILVRLTKKLTEKWKCSLYKVLESTFTRRAEKWCKPAEDPLNAQYFGLVEEFELIISGLEC</sequence>
<proteinExistence type="predicted"/>
<accession>A0A7R8CGT7</accession>
<keyword evidence="2" id="KW-1185">Reference proteome</keyword>
<evidence type="ECO:0000313" key="1">
    <source>
        <dbReference type="EMBL" id="CAF2818561.1"/>
    </source>
</evidence>
<reference evidence="1" key="1">
    <citation type="submission" date="2021-02" db="EMBL/GenBank/DDBJ databases">
        <authorList>
            <person name="Bekaert M."/>
        </authorList>
    </citation>
    <scope>NUCLEOTIDE SEQUENCE</scope>
    <source>
        <strain evidence="1">IoA-00</strain>
    </source>
</reference>
<organism evidence="1 2">
    <name type="scientific">Lepeophtheirus salmonis</name>
    <name type="common">Salmon louse</name>
    <name type="synonym">Caligus salmonis</name>
    <dbReference type="NCBI Taxonomy" id="72036"/>
    <lineage>
        <taxon>Eukaryota</taxon>
        <taxon>Metazoa</taxon>
        <taxon>Ecdysozoa</taxon>
        <taxon>Arthropoda</taxon>
        <taxon>Crustacea</taxon>
        <taxon>Multicrustacea</taxon>
        <taxon>Hexanauplia</taxon>
        <taxon>Copepoda</taxon>
        <taxon>Siphonostomatoida</taxon>
        <taxon>Caligidae</taxon>
        <taxon>Lepeophtheirus</taxon>
    </lineage>
</organism>
<dbReference type="AlphaFoldDB" id="A0A7R8CGT7"/>
<name>A0A7R8CGT7_LEPSM</name>
<evidence type="ECO:0000313" key="2">
    <source>
        <dbReference type="Proteomes" id="UP000675881"/>
    </source>
</evidence>
<gene>
    <name evidence="1" type="ORF">LSAA_3500</name>
</gene>
<protein>
    <submittedName>
        <fullName evidence="1">(salmon louse) hypothetical protein</fullName>
    </submittedName>
</protein>
<dbReference type="EMBL" id="HG994591">
    <property type="protein sequence ID" value="CAF2818561.1"/>
    <property type="molecule type" value="Genomic_DNA"/>
</dbReference>
<dbReference type="Proteomes" id="UP000675881">
    <property type="component" value="Chromosome 12"/>
</dbReference>